<dbReference type="Proteomes" id="UP000219338">
    <property type="component" value="Unassembled WGS sequence"/>
</dbReference>
<protein>
    <submittedName>
        <fullName evidence="1">Uncharacterized protein</fullName>
    </submittedName>
</protein>
<accession>A0A284R1F3</accession>
<name>A0A284R1F3_ARMOS</name>
<evidence type="ECO:0000313" key="1">
    <source>
        <dbReference type="EMBL" id="SJL02539.1"/>
    </source>
</evidence>
<gene>
    <name evidence="1" type="ORF">ARMOST_05870</name>
</gene>
<proteinExistence type="predicted"/>
<dbReference type="EMBL" id="FUEG01000003">
    <property type="protein sequence ID" value="SJL02539.1"/>
    <property type="molecule type" value="Genomic_DNA"/>
</dbReference>
<keyword evidence="2" id="KW-1185">Reference proteome</keyword>
<sequence>MVRDKDSSVSPSGGVCTAWFRFFLNLTGFSNHPRPADSSRLHASWRVGLGRRVSLIHTGVLRVRGMSVARSSPSILPISLSVLACRGGIFAMSFSALSILTDVWEHSYTQTGREGCASMIDRSTESSQSRGVI</sequence>
<dbReference type="AlphaFoldDB" id="A0A284R1F3"/>
<reference evidence="2" key="1">
    <citation type="journal article" date="2017" name="Nat. Ecol. Evol.">
        <title>Genome expansion and lineage-specific genetic innovations in the forest pathogenic fungi Armillaria.</title>
        <authorList>
            <person name="Sipos G."/>
            <person name="Prasanna A.N."/>
            <person name="Walter M.C."/>
            <person name="O'Connor E."/>
            <person name="Balint B."/>
            <person name="Krizsan K."/>
            <person name="Kiss B."/>
            <person name="Hess J."/>
            <person name="Varga T."/>
            <person name="Slot J."/>
            <person name="Riley R."/>
            <person name="Boka B."/>
            <person name="Rigling D."/>
            <person name="Barry K."/>
            <person name="Lee J."/>
            <person name="Mihaltcheva S."/>
            <person name="LaButti K."/>
            <person name="Lipzen A."/>
            <person name="Waldron R."/>
            <person name="Moloney N.M."/>
            <person name="Sperisen C."/>
            <person name="Kredics L."/>
            <person name="Vagvoelgyi C."/>
            <person name="Patrignani A."/>
            <person name="Fitzpatrick D."/>
            <person name="Nagy I."/>
            <person name="Doyle S."/>
            <person name="Anderson J.B."/>
            <person name="Grigoriev I.V."/>
            <person name="Gueldener U."/>
            <person name="Muensterkoetter M."/>
            <person name="Nagy L.G."/>
        </authorList>
    </citation>
    <scope>NUCLEOTIDE SEQUENCE [LARGE SCALE GENOMIC DNA]</scope>
    <source>
        <strain evidence="2">C18/9</strain>
    </source>
</reference>
<organism evidence="1 2">
    <name type="scientific">Armillaria ostoyae</name>
    <name type="common">Armillaria root rot fungus</name>
    <dbReference type="NCBI Taxonomy" id="47428"/>
    <lineage>
        <taxon>Eukaryota</taxon>
        <taxon>Fungi</taxon>
        <taxon>Dikarya</taxon>
        <taxon>Basidiomycota</taxon>
        <taxon>Agaricomycotina</taxon>
        <taxon>Agaricomycetes</taxon>
        <taxon>Agaricomycetidae</taxon>
        <taxon>Agaricales</taxon>
        <taxon>Marasmiineae</taxon>
        <taxon>Physalacriaceae</taxon>
        <taxon>Armillaria</taxon>
    </lineage>
</organism>
<evidence type="ECO:0000313" key="2">
    <source>
        <dbReference type="Proteomes" id="UP000219338"/>
    </source>
</evidence>